<sequence>KVLEEANSIAEKIAIFNQEDKNPYHQIKKKISEKNLKHIVTVARGTSDCAALYASYLFAKTLGLTTYSLPPSIITLENSHFDFSNTLVVVISQSGLSEDLVKCEQASRKMGAETLILTNNLNSPMINHANYFFNINAGKEESVAATKTFVLSLLNIVKLVAFVSNDNEILNNLPQLPEHINTELSEAWDPELIDNNISSGFIISRGLGYALSTEISLKFKELCQEQIEPFSSAEVMHGPRSLIENSFKLFTLSLNDSSGAGV</sequence>
<dbReference type="InterPro" id="IPR001347">
    <property type="entry name" value="SIS_dom"/>
</dbReference>
<feature type="non-terminal residue" evidence="3">
    <location>
        <position position="1"/>
    </location>
</feature>
<dbReference type="EMBL" id="UINC01176767">
    <property type="protein sequence ID" value="SVD84051.1"/>
    <property type="molecule type" value="Genomic_DNA"/>
</dbReference>
<feature type="domain" description="SIS" evidence="2">
    <location>
        <begin position="27"/>
        <end position="169"/>
    </location>
</feature>
<accession>A0A382YM00</accession>
<dbReference type="GO" id="GO:0097367">
    <property type="term" value="F:carbohydrate derivative binding"/>
    <property type="evidence" value="ECO:0007669"/>
    <property type="project" value="InterPro"/>
</dbReference>
<evidence type="ECO:0000256" key="1">
    <source>
        <dbReference type="ARBA" id="ARBA00022737"/>
    </source>
</evidence>
<organism evidence="3">
    <name type="scientific">marine metagenome</name>
    <dbReference type="NCBI Taxonomy" id="408172"/>
    <lineage>
        <taxon>unclassified sequences</taxon>
        <taxon>metagenomes</taxon>
        <taxon>ecological metagenomes</taxon>
    </lineage>
</organism>
<evidence type="ECO:0000259" key="2">
    <source>
        <dbReference type="PROSITE" id="PS51464"/>
    </source>
</evidence>
<evidence type="ECO:0000313" key="3">
    <source>
        <dbReference type="EMBL" id="SVD84051.1"/>
    </source>
</evidence>
<dbReference type="GO" id="GO:1901135">
    <property type="term" value="P:carbohydrate derivative metabolic process"/>
    <property type="evidence" value="ECO:0007669"/>
    <property type="project" value="InterPro"/>
</dbReference>
<reference evidence="3" key="1">
    <citation type="submission" date="2018-05" db="EMBL/GenBank/DDBJ databases">
        <authorList>
            <person name="Lanie J.A."/>
            <person name="Ng W.-L."/>
            <person name="Kazmierczak K.M."/>
            <person name="Andrzejewski T.M."/>
            <person name="Davidsen T.M."/>
            <person name="Wayne K.J."/>
            <person name="Tettelin H."/>
            <person name="Glass J.I."/>
            <person name="Rusch D."/>
            <person name="Podicherti R."/>
            <person name="Tsui H.-C.T."/>
            <person name="Winkler M.E."/>
        </authorList>
    </citation>
    <scope>NUCLEOTIDE SEQUENCE</scope>
</reference>
<dbReference type="InterPro" id="IPR046348">
    <property type="entry name" value="SIS_dom_sf"/>
</dbReference>
<proteinExistence type="predicted"/>
<dbReference type="CDD" id="cd05008">
    <property type="entry name" value="SIS_GlmS_GlmD_1"/>
    <property type="match status" value="1"/>
</dbReference>
<dbReference type="PANTHER" id="PTHR10937">
    <property type="entry name" value="GLUCOSAMINE--FRUCTOSE-6-PHOSPHATE AMINOTRANSFERASE, ISOMERIZING"/>
    <property type="match status" value="1"/>
</dbReference>
<keyword evidence="1" id="KW-0677">Repeat</keyword>
<name>A0A382YM00_9ZZZZ</name>
<dbReference type="SUPFAM" id="SSF53697">
    <property type="entry name" value="SIS domain"/>
    <property type="match status" value="1"/>
</dbReference>
<dbReference type="PROSITE" id="PS51464">
    <property type="entry name" value="SIS"/>
    <property type="match status" value="1"/>
</dbReference>
<dbReference type="AlphaFoldDB" id="A0A382YM00"/>
<feature type="non-terminal residue" evidence="3">
    <location>
        <position position="262"/>
    </location>
</feature>
<dbReference type="InterPro" id="IPR035466">
    <property type="entry name" value="GlmS/AgaS_SIS"/>
</dbReference>
<dbReference type="Pfam" id="PF01380">
    <property type="entry name" value="SIS"/>
    <property type="match status" value="1"/>
</dbReference>
<dbReference type="Gene3D" id="3.40.50.10490">
    <property type="entry name" value="Glucose-6-phosphate isomerase like protein, domain 1"/>
    <property type="match status" value="2"/>
</dbReference>
<dbReference type="PANTHER" id="PTHR10937:SF8">
    <property type="entry name" value="AMINOTRANSFERASE-RELATED"/>
    <property type="match status" value="1"/>
</dbReference>
<protein>
    <recommendedName>
        <fullName evidence="2">SIS domain-containing protein</fullName>
    </recommendedName>
</protein>
<gene>
    <name evidence="3" type="ORF">METZ01_LOCUS436905</name>
</gene>